<dbReference type="RefSeq" id="WP_243510423.1">
    <property type="nucleotide sequence ID" value="NZ_CP094534.1"/>
</dbReference>
<evidence type="ECO:0000313" key="2">
    <source>
        <dbReference type="EMBL" id="UOE32280.1"/>
    </source>
</evidence>
<proteinExistence type="predicted"/>
<keyword evidence="3" id="KW-1185">Reference proteome</keyword>
<evidence type="ECO:0000313" key="3">
    <source>
        <dbReference type="Proteomes" id="UP000831390"/>
    </source>
</evidence>
<dbReference type="EMBL" id="CP094534">
    <property type="protein sequence ID" value="UOE32280.1"/>
    <property type="molecule type" value="Genomic_DNA"/>
</dbReference>
<accession>A0ABY4AZZ5</accession>
<gene>
    <name evidence="2" type="ORF">MTP16_14185</name>
</gene>
<dbReference type="Proteomes" id="UP000831390">
    <property type="component" value="Chromosome"/>
</dbReference>
<sequence>MNPTQRREDGWEYCKGYKSHNNQGNNALITPCSKRYNDERNEIRNSKGNTNEDGAEYAEYSSFVK</sequence>
<organism evidence="2 3">
    <name type="scientific">Hymenobacter monticola</name>
    <dbReference type="NCBI Taxonomy" id="1705399"/>
    <lineage>
        <taxon>Bacteria</taxon>
        <taxon>Pseudomonadati</taxon>
        <taxon>Bacteroidota</taxon>
        <taxon>Cytophagia</taxon>
        <taxon>Cytophagales</taxon>
        <taxon>Hymenobacteraceae</taxon>
        <taxon>Hymenobacter</taxon>
    </lineage>
</organism>
<evidence type="ECO:0000256" key="1">
    <source>
        <dbReference type="SAM" id="MobiDB-lite"/>
    </source>
</evidence>
<name>A0ABY4AZZ5_9BACT</name>
<feature type="region of interest" description="Disordered" evidence="1">
    <location>
        <begin position="43"/>
        <end position="65"/>
    </location>
</feature>
<protein>
    <submittedName>
        <fullName evidence="2">Uncharacterized protein</fullName>
    </submittedName>
</protein>
<reference evidence="2 3" key="1">
    <citation type="submission" date="2022-03" db="EMBL/GenBank/DDBJ databases">
        <title>Hymenobactersp. isolated from the air.</title>
        <authorList>
            <person name="Won M."/>
            <person name="Kwon S.-W."/>
        </authorList>
    </citation>
    <scope>NUCLEOTIDE SEQUENCE [LARGE SCALE GENOMIC DNA]</scope>
    <source>
        <strain evidence="2 3">KACC 22596</strain>
    </source>
</reference>